<dbReference type="PANTHER" id="PTHR43804">
    <property type="entry name" value="LD18447P"/>
    <property type="match status" value="1"/>
</dbReference>
<dbReference type="Proteomes" id="UP000034591">
    <property type="component" value="Unassembled WGS sequence"/>
</dbReference>
<comment type="caution">
    <text evidence="2">The sequence shown here is derived from an EMBL/GenBank/DDBJ whole genome shotgun (WGS) entry which is preliminary data.</text>
</comment>
<sequence>LRAKLWEREEARKMAEIAGYRSPIGRGMRAEKIRTYNYPQSRITDHRVGKSWGNLESIVDGNLDKVLEMTKAL</sequence>
<proteinExistence type="predicted"/>
<name>A0A0G0H0U1_9BACT</name>
<dbReference type="InterPro" id="IPR045853">
    <property type="entry name" value="Pep_chain_release_fac_I_sf"/>
</dbReference>
<gene>
    <name evidence="2" type="ORF">US53_C0035G0001</name>
</gene>
<dbReference type="PATRIC" id="fig|1618545.3.peg.529"/>
<dbReference type="PANTHER" id="PTHR43804:SF7">
    <property type="entry name" value="LD18447P"/>
    <property type="match status" value="1"/>
</dbReference>
<dbReference type="Gene3D" id="3.30.70.1660">
    <property type="match status" value="1"/>
</dbReference>
<evidence type="ECO:0000256" key="1">
    <source>
        <dbReference type="ARBA" id="ARBA00022481"/>
    </source>
</evidence>
<keyword evidence="1" id="KW-0488">Methylation</keyword>
<feature type="non-terminal residue" evidence="2">
    <location>
        <position position="1"/>
    </location>
</feature>
<organism evidence="2 3">
    <name type="scientific">Candidatus Woesebacteria bacterium GW2011_GWA1_37_7</name>
    <dbReference type="NCBI Taxonomy" id="1618545"/>
    <lineage>
        <taxon>Bacteria</taxon>
        <taxon>Candidatus Woeseibacteriota</taxon>
    </lineage>
</organism>
<protein>
    <submittedName>
        <fullName evidence="2">Peptide chain release factor 1</fullName>
    </submittedName>
</protein>
<dbReference type="STRING" id="1618545.US53_C0035G0001"/>
<evidence type="ECO:0000313" key="3">
    <source>
        <dbReference type="Proteomes" id="UP000034591"/>
    </source>
</evidence>
<dbReference type="SUPFAM" id="SSF75620">
    <property type="entry name" value="Release factor"/>
    <property type="match status" value="1"/>
</dbReference>
<reference evidence="2 3" key="1">
    <citation type="journal article" date="2015" name="Nature">
        <title>rRNA introns, odd ribosomes, and small enigmatic genomes across a large radiation of phyla.</title>
        <authorList>
            <person name="Brown C.T."/>
            <person name="Hug L.A."/>
            <person name="Thomas B.C."/>
            <person name="Sharon I."/>
            <person name="Castelle C.J."/>
            <person name="Singh A."/>
            <person name="Wilkins M.J."/>
            <person name="Williams K.H."/>
            <person name="Banfield J.F."/>
        </authorList>
    </citation>
    <scope>NUCLEOTIDE SEQUENCE [LARGE SCALE GENOMIC DNA]</scope>
</reference>
<dbReference type="AlphaFoldDB" id="A0A0G0H0U1"/>
<accession>A0A0G0H0U1</accession>
<evidence type="ECO:0000313" key="2">
    <source>
        <dbReference type="EMBL" id="KKQ36848.1"/>
    </source>
</evidence>
<dbReference type="EMBL" id="LBTI01000035">
    <property type="protein sequence ID" value="KKQ36848.1"/>
    <property type="molecule type" value="Genomic_DNA"/>
</dbReference>
<dbReference type="InterPro" id="IPR050057">
    <property type="entry name" value="Prokaryotic/Mito_RF"/>
</dbReference>